<evidence type="ECO:0000313" key="2">
    <source>
        <dbReference type="Proteomes" id="UP000184518"/>
    </source>
</evidence>
<dbReference type="STRING" id="1416778.SAMN05443633_12227"/>
<sequence>MKSYLIITLATFSIACTKIKNNPSENINITNKNIYSFKEIGNSLLPSTKFAKKWYVQIYNESDPMSKSDSLNQKQLENLDFFDSITGKKVINKQFESDLLYTTKEKIDSVFQIGTSNFENKKLYYIKSYKTIYQKEYDFPPTEKRIDLLVYEDNKLFKKINIYSAVSYPFAKKLTIGYLNKFGILYTKSFSIDEEGVVFLNEQQQNLNKSLK</sequence>
<gene>
    <name evidence="1" type="ORF">SAMN05443633_12227</name>
</gene>
<name>A0A1M5MH59_9FLAO</name>
<reference evidence="2" key="1">
    <citation type="submission" date="2016-11" db="EMBL/GenBank/DDBJ databases">
        <authorList>
            <person name="Varghese N."/>
            <person name="Submissions S."/>
        </authorList>
    </citation>
    <scope>NUCLEOTIDE SEQUENCE [LARGE SCALE GENOMIC DNA]</scope>
    <source>
        <strain evidence="2">DSM 27619</strain>
    </source>
</reference>
<dbReference type="Proteomes" id="UP000184518">
    <property type="component" value="Unassembled WGS sequence"/>
</dbReference>
<proteinExistence type="predicted"/>
<dbReference type="EMBL" id="FQUT01000022">
    <property type="protein sequence ID" value="SHG76675.1"/>
    <property type="molecule type" value="Genomic_DNA"/>
</dbReference>
<dbReference type="AlphaFoldDB" id="A0A1M5MH59"/>
<evidence type="ECO:0008006" key="3">
    <source>
        <dbReference type="Google" id="ProtNLM"/>
    </source>
</evidence>
<accession>A0A1M5MH59</accession>
<keyword evidence="2" id="KW-1185">Reference proteome</keyword>
<organism evidence="1 2">
    <name type="scientific">Chryseobacterium arachidis</name>
    <dbReference type="NCBI Taxonomy" id="1416778"/>
    <lineage>
        <taxon>Bacteria</taxon>
        <taxon>Pseudomonadati</taxon>
        <taxon>Bacteroidota</taxon>
        <taxon>Flavobacteriia</taxon>
        <taxon>Flavobacteriales</taxon>
        <taxon>Weeksellaceae</taxon>
        <taxon>Chryseobacterium group</taxon>
        <taxon>Chryseobacterium</taxon>
    </lineage>
</organism>
<dbReference type="PROSITE" id="PS51257">
    <property type="entry name" value="PROKAR_LIPOPROTEIN"/>
    <property type="match status" value="1"/>
</dbReference>
<dbReference type="OrthoDB" id="1262450at2"/>
<protein>
    <recommendedName>
        <fullName evidence="3">Lipoprotein</fullName>
    </recommendedName>
</protein>
<dbReference type="RefSeq" id="WP_072964117.1">
    <property type="nucleotide sequence ID" value="NZ_FQUT01000022.1"/>
</dbReference>
<evidence type="ECO:0000313" key="1">
    <source>
        <dbReference type="EMBL" id="SHG76675.1"/>
    </source>
</evidence>